<dbReference type="Pfam" id="PF01418">
    <property type="entry name" value="HTH_6"/>
    <property type="match status" value="1"/>
</dbReference>
<name>A0A0M6ZT28_9HYPH</name>
<sequence>MSHGTIRDLITETSQALTGTERKLSTTLLSDYPFAGLEPIQVLADRTGVSSPSISRFVSKLGFQGYQDFQRKLIQELKASQRSPIELMVEEREVDGSFLGDFTKRASALMDEMSNTITDAQFERVCSLVSDPNRRVFVLGGRVSDLVAQHLSRHLKRLRDDVFHMESDPETWPDNLLRMRGKDVLFVVDFRRYQKSIDDLANLAANERKANVVVLTDKWMSPSVAHASETLAVPVESGTVWDSYAAGFTLMEAIMTRVAETDWKKHSRRVSSWEALAHGRQELGNDS</sequence>
<dbReference type="InterPro" id="IPR035472">
    <property type="entry name" value="RpiR-like_SIS"/>
</dbReference>
<evidence type="ECO:0000256" key="2">
    <source>
        <dbReference type="ARBA" id="ARBA00023125"/>
    </source>
</evidence>
<dbReference type="PANTHER" id="PTHR30514">
    <property type="entry name" value="GLUCOKINASE"/>
    <property type="match status" value="1"/>
</dbReference>
<evidence type="ECO:0000259" key="4">
    <source>
        <dbReference type="PROSITE" id="PS51071"/>
    </source>
</evidence>
<dbReference type="InterPro" id="IPR009057">
    <property type="entry name" value="Homeodomain-like_sf"/>
</dbReference>
<protein>
    <submittedName>
        <fullName evidence="5">DNA-binding transcriptional regulator HexR</fullName>
    </submittedName>
</protein>
<dbReference type="GO" id="GO:0097367">
    <property type="term" value="F:carbohydrate derivative binding"/>
    <property type="evidence" value="ECO:0007669"/>
    <property type="project" value="InterPro"/>
</dbReference>
<dbReference type="GO" id="GO:0003677">
    <property type="term" value="F:DNA binding"/>
    <property type="evidence" value="ECO:0007669"/>
    <property type="project" value="UniProtKB-KW"/>
</dbReference>
<dbReference type="Pfam" id="PF01380">
    <property type="entry name" value="SIS"/>
    <property type="match status" value="1"/>
</dbReference>
<dbReference type="Gene3D" id="3.40.50.10490">
    <property type="entry name" value="Glucose-6-phosphate isomerase like protein, domain 1"/>
    <property type="match status" value="1"/>
</dbReference>
<proteinExistence type="predicted"/>
<dbReference type="InterPro" id="IPR036388">
    <property type="entry name" value="WH-like_DNA-bd_sf"/>
</dbReference>
<evidence type="ECO:0000313" key="6">
    <source>
        <dbReference type="Proteomes" id="UP000049983"/>
    </source>
</evidence>
<dbReference type="PROSITE" id="PS51071">
    <property type="entry name" value="HTH_RPIR"/>
    <property type="match status" value="1"/>
</dbReference>
<dbReference type="InterPro" id="IPR046348">
    <property type="entry name" value="SIS_dom_sf"/>
</dbReference>
<dbReference type="CDD" id="cd05013">
    <property type="entry name" value="SIS_RpiR"/>
    <property type="match status" value="1"/>
</dbReference>
<dbReference type="AlphaFoldDB" id="A0A0M6ZT28"/>
<keyword evidence="1" id="KW-0805">Transcription regulation</keyword>
<dbReference type="Gene3D" id="1.10.10.10">
    <property type="entry name" value="Winged helix-like DNA-binding domain superfamily/Winged helix DNA-binding domain"/>
    <property type="match status" value="1"/>
</dbReference>
<keyword evidence="3" id="KW-0804">Transcription</keyword>
<organism evidence="5 6">
    <name type="scientific">Roseibium album</name>
    <dbReference type="NCBI Taxonomy" id="311410"/>
    <lineage>
        <taxon>Bacteria</taxon>
        <taxon>Pseudomonadati</taxon>
        <taxon>Pseudomonadota</taxon>
        <taxon>Alphaproteobacteria</taxon>
        <taxon>Hyphomicrobiales</taxon>
        <taxon>Stappiaceae</taxon>
        <taxon>Roseibium</taxon>
    </lineage>
</organism>
<dbReference type="RefSeq" id="WP_055117042.1">
    <property type="nucleotide sequence ID" value="NZ_CXWA01000003.1"/>
</dbReference>
<keyword evidence="2 5" id="KW-0238">DNA-binding</keyword>
<dbReference type="GO" id="GO:1901135">
    <property type="term" value="P:carbohydrate derivative metabolic process"/>
    <property type="evidence" value="ECO:0007669"/>
    <property type="project" value="InterPro"/>
</dbReference>
<dbReference type="EMBL" id="CXWC01000001">
    <property type="protein sequence ID" value="CTQ65376.1"/>
    <property type="molecule type" value="Genomic_DNA"/>
</dbReference>
<evidence type="ECO:0000256" key="1">
    <source>
        <dbReference type="ARBA" id="ARBA00023015"/>
    </source>
</evidence>
<dbReference type="SUPFAM" id="SSF46689">
    <property type="entry name" value="Homeodomain-like"/>
    <property type="match status" value="1"/>
</dbReference>
<keyword evidence="6" id="KW-1185">Reference proteome</keyword>
<dbReference type="PANTHER" id="PTHR30514:SF18">
    <property type="entry name" value="RPIR-FAMILY TRANSCRIPTIONAL REGULATOR"/>
    <property type="match status" value="1"/>
</dbReference>
<feature type="domain" description="HTH rpiR-type" evidence="4">
    <location>
        <begin position="4"/>
        <end position="80"/>
    </location>
</feature>
<dbReference type="GeneID" id="97668187"/>
<dbReference type="OrthoDB" id="3574600at2"/>
<dbReference type="InterPro" id="IPR000281">
    <property type="entry name" value="HTH_RpiR"/>
</dbReference>
<dbReference type="InterPro" id="IPR001347">
    <property type="entry name" value="SIS_dom"/>
</dbReference>
<dbReference type="InterPro" id="IPR047640">
    <property type="entry name" value="RpiR-like"/>
</dbReference>
<reference evidence="6" key="1">
    <citation type="submission" date="2015-07" db="EMBL/GenBank/DDBJ databases">
        <authorList>
            <person name="Rodrigo-Torres Lidia"/>
            <person name="Arahal R.David."/>
        </authorList>
    </citation>
    <scope>NUCLEOTIDE SEQUENCE [LARGE SCALE GENOMIC DNA]</scope>
    <source>
        <strain evidence="6">CECT 5096</strain>
    </source>
</reference>
<dbReference type="Proteomes" id="UP000049983">
    <property type="component" value="Unassembled WGS sequence"/>
</dbReference>
<dbReference type="STRING" id="311410.LA5095_03376"/>
<dbReference type="GO" id="GO:0003700">
    <property type="term" value="F:DNA-binding transcription factor activity"/>
    <property type="evidence" value="ECO:0007669"/>
    <property type="project" value="InterPro"/>
</dbReference>
<evidence type="ECO:0000313" key="5">
    <source>
        <dbReference type="EMBL" id="CTQ65376.1"/>
    </source>
</evidence>
<evidence type="ECO:0000256" key="3">
    <source>
        <dbReference type="ARBA" id="ARBA00023163"/>
    </source>
</evidence>
<dbReference type="SUPFAM" id="SSF53697">
    <property type="entry name" value="SIS domain"/>
    <property type="match status" value="1"/>
</dbReference>
<accession>A0A0M6ZT28</accession>
<gene>
    <name evidence="5" type="ORF">LA5096_00742</name>
</gene>